<dbReference type="GO" id="GO:0003723">
    <property type="term" value="F:RNA binding"/>
    <property type="evidence" value="ECO:0007669"/>
    <property type="project" value="UniProtKB-UniRule"/>
</dbReference>
<sequence length="684" mass="77040">MSSRVETPSPDRYNPVRIDRDVTPELKPSRVERNESERSGSSRSHRHVSRHDDDDEEDEEARRRRRRRERQRAEEEEEDDPEERRRRRSERREGGERREKRDRSRNSSHRSSHSSKREDTRERPDREARDRDREDRDRADRDREMKAERRDREREREEYFEKLDRDRAAERHRSSPRRRRRHSPSYDGPRGGRDRDRDGDRDADGGADALLDEIDSEARSVFVSQLAARLTSRDLGMFFEDMLGDGSVKDARIVTDRISRRSKGIGYVELTDIELVEKALALTGRVVMGLQIKVELTEAERNKQQAATSTGPGGPMTGPTSGPGSLPPLQNLPPGQVLPPGQYPPGQYPRPNINNPMFPVAQFQPGGSHTGGVPGMNPRPPMPAQLHRDRFAGAEIPYHRLYVGSLNFDLTAEDIKQVFTPFGELEFVDLHRDPATGKSKGFCFVQFLELESAKTALQTMNGFELAGRQVRVSTVNEKATKPPMGGANGGFNAGQNSGARYATGANGAGPGDMPESLEENRGLSSPAFRFNTFPFLLGTKTDMRFFVPCVGQRLDHATRQSLMRKLDRQDPSDVSSPAPVITNRPPMSTQPSVFVLVSNVFNPAEETEQDWDVELAEDIKGEVESKYGPVLHIKVEKESQGEVYIHFSSLAASTAGVNGLNGRFFGGRSLVAQYISEPTYKAHA</sequence>
<feature type="region of interest" description="Disordered" evidence="5">
    <location>
        <begin position="301"/>
        <end position="356"/>
    </location>
</feature>
<organism evidence="7">
    <name type="scientific">Phaffia rhodozyma</name>
    <name type="common">Yeast</name>
    <name type="synonym">Xanthophyllomyces dendrorhous</name>
    <dbReference type="NCBI Taxonomy" id="264483"/>
    <lineage>
        <taxon>Eukaryota</taxon>
        <taxon>Fungi</taxon>
        <taxon>Dikarya</taxon>
        <taxon>Basidiomycota</taxon>
        <taxon>Agaricomycotina</taxon>
        <taxon>Tremellomycetes</taxon>
        <taxon>Cystofilobasidiales</taxon>
        <taxon>Mrakiaceae</taxon>
        <taxon>Phaffia</taxon>
    </lineage>
</organism>
<dbReference type="EMBL" id="LN483332">
    <property type="protein sequence ID" value="CED85012.1"/>
    <property type="molecule type" value="Genomic_DNA"/>
</dbReference>
<evidence type="ECO:0000256" key="3">
    <source>
        <dbReference type="ARBA" id="ARBA00022884"/>
    </source>
</evidence>
<evidence type="ECO:0000256" key="5">
    <source>
        <dbReference type="SAM" id="MobiDB-lite"/>
    </source>
</evidence>
<dbReference type="CDD" id="cd12285">
    <property type="entry name" value="RRM3_RBM39_like"/>
    <property type="match status" value="1"/>
</dbReference>
<feature type="compositionally biased region" description="Basic and acidic residues" evidence="5">
    <location>
        <begin position="90"/>
        <end position="105"/>
    </location>
</feature>
<feature type="region of interest" description="Disordered" evidence="5">
    <location>
        <begin position="564"/>
        <end position="585"/>
    </location>
</feature>
<dbReference type="AlphaFoldDB" id="A0A0F7SRX8"/>
<feature type="compositionally biased region" description="Basic and acidic residues" evidence="5">
    <location>
        <begin position="190"/>
        <end position="204"/>
    </location>
</feature>
<feature type="compositionally biased region" description="Low complexity" evidence="5">
    <location>
        <begin position="317"/>
        <end position="340"/>
    </location>
</feature>
<evidence type="ECO:0000313" key="7">
    <source>
        <dbReference type="EMBL" id="CED85012.1"/>
    </source>
</evidence>
<dbReference type="SMART" id="SM00360">
    <property type="entry name" value="RRM"/>
    <property type="match status" value="3"/>
</dbReference>
<evidence type="ECO:0000259" key="6">
    <source>
        <dbReference type="PROSITE" id="PS50102"/>
    </source>
</evidence>
<dbReference type="PANTHER" id="PTHR48036">
    <property type="entry name" value="SPLICING FACTOR (PAD-1), PUTATIVE (AFU_ORTHOLOGUE AFUA_1G15810)-RELATED"/>
    <property type="match status" value="1"/>
</dbReference>
<dbReference type="Gene3D" id="3.30.70.330">
    <property type="match status" value="3"/>
</dbReference>
<proteinExistence type="predicted"/>
<keyword evidence="3 4" id="KW-0694">RNA-binding</keyword>
<feature type="domain" description="RRM" evidence="6">
    <location>
        <begin position="593"/>
        <end position="677"/>
    </location>
</feature>
<protein>
    <submittedName>
        <fullName evidence="7">Transcriptional coactivator CAPER (RRM superfamily)</fullName>
    </submittedName>
</protein>
<feature type="domain" description="RRM" evidence="6">
    <location>
        <begin position="219"/>
        <end position="299"/>
    </location>
</feature>
<dbReference type="GO" id="GO:0006397">
    <property type="term" value="P:mRNA processing"/>
    <property type="evidence" value="ECO:0007669"/>
    <property type="project" value="InterPro"/>
</dbReference>
<evidence type="ECO:0000256" key="2">
    <source>
        <dbReference type="ARBA" id="ARBA00022737"/>
    </source>
</evidence>
<dbReference type="PROSITE" id="PS50102">
    <property type="entry name" value="RRM"/>
    <property type="match status" value="3"/>
</dbReference>
<dbReference type="Pfam" id="PF00076">
    <property type="entry name" value="RRM_1"/>
    <property type="match status" value="2"/>
</dbReference>
<dbReference type="SUPFAM" id="SSF54928">
    <property type="entry name" value="RNA-binding domain, RBD"/>
    <property type="match status" value="2"/>
</dbReference>
<evidence type="ECO:0000256" key="4">
    <source>
        <dbReference type="PROSITE-ProRule" id="PRU00176"/>
    </source>
</evidence>
<feature type="region of interest" description="Disordered" evidence="5">
    <location>
        <begin position="1"/>
        <end position="207"/>
    </location>
</feature>
<keyword evidence="2" id="KW-0677">Repeat</keyword>
<feature type="region of interest" description="Disordered" evidence="5">
    <location>
        <begin position="478"/>
        <end position="520"/>
    </location>
</feature>
<dbReference type="InterPro" id="IPR012677">
    <property type="entry name" value="Nucleotide-bd_a/b_plait_sf"/>
</dbReference>
<dbReference type="GO" id="GO:0005634">
    <property type="term" value="C:nucleus"/>
    <property type="evidence" value="ECO:0007669"/>
    <property type="project" value="InterPro"/>
</dbReference>
<dbReference type="CDD" id="cd12284">
    <property type="entry name" value="RRM2_RBM23_RBM39"/>
    <property type="match status" value="1"/>
</dbReference>
<name>A0A0F7SRX8_PHARH</name>
<feature type="domain" description="RRM" evidence="6">
    <location>
        <begin position="399"/>
        <end position="477"/>
    </location>
</feature>
<feature type="compositionally biased region" description="Basic residues" evidence="5">
    <location>
        <begin position="174"/>
        <end position="183"/>
    </location>
</feature>
<evidence type="ECO:0000256" key="1">
    <source>
        <dbReference type="ARBA" id="ARBA00022553"/>
    </source>
</evidence>
<dbReference type="InterPro" id="IPR006509">
    <property type="entry name" value="RBM39_SF"/>
</dbReference>
<dbReference type="InterPro" id="IPR029123">
    <property type="entry name" value="RBM39_linker"/>
</dbReference>
<dbReference type="InterPro" id="IPR000504">
    <property type="entry name" value="RRM_dom"/>
</dbReference>
<keyword evidence="1" id="KW-0597">Phosphoprotein</keyword>
<accession>A0A0F7SRX8</accession>
<dbReference type="InterPro" id="IPR035979">
    <property type="entry name" value="RBD_domain_sf"/>
</dbReference>
<reference evidence="7" key="1">
    <citation type="submission" date="2014-08" db="EMBL/GenBank/DDBJ databases">
        <authorList>
            <person name="Sharma Rahul"/>
            <person name="Thines Marco"/>
        </authorList>
    </citation>
    <scope>NUCLEOTIDE SEQUENCE</scope>
</reference>
<feature type="compositionally biased region" description="Basic and acidic residues" evidence="5">
    <location>
        <begin position="17"/>
        <end position="40"/>
    </location>
</feature>
<dbReference type="Pfam" id="PF15519">
    <property type="entry name" value="RBM39linker"/>
    <property type="match status" value="1"/>
</dbReference>
<feature type="compositionally biased region" description="Basic and acidic residues" evidence="5">
    <location>
        <begin position="115"/>
        <end position="173"/>
    </location>
</feature>